<keyword evidence="2" id="KW-1003">Cell membrane</keyword>
<feature type="transmembrane region" description="Helical" evidence="7">
    <location>
        <begin position="500"/>
        <end position="518"/>
    </location>
</feature>
<feature type="transmembrane region" description="Helical" evidence="7">
    <location>
        <begin position="402"/>
        <end position="422"/>
    </location>
</feature>
<evidence type="ECO:0000256" key="7">
    <source>
        <dbReference type="SAM" id="Phobius"/>
    </source>
</evidence>
<organism evidence="8 9">
    <name type="scientific">Bradyrhizobium canariense</name>
    <dbReference type="NCBI Taxonomy" id="255045"/>
    <lineage>
        <taxon>Bacteria</taxon>
        <taxon>Pseudomonadati</taxon>
        <taxon>Pseudomonadota</taxon>
        <taxon>Alphaproteobacteria</taxon>
        <taxon>Hyphomicrobiales</taxon>
        <taxon>Nitrobacteraceae</taxon>
        <taxon>Bradyrhizobium</taxon>
    </lineage>
</organism>
<feature type="transmembrane region" description="Helical" evidence="7">
    <location>
        <begin position="372"/>
        <end position="390"/>
    </location>
</feature>
<dbReference type="Proteomes" id="UP000243904">
    <property type="component" value="Chromosome I"/>
</dbReference>
<feature type="transmembrane region" description="Helical" evidence="7">
    <location>
        <begin position="332"/>
        <end position="352"/>
    </location>
</feature>
<feature type="compositionally biased region" description="Low complexity" evidence="6">
    <location>
        <begin position="12"/>
        <end position="28"/>
    </location>
</feature>
<evidence type="ECO:0000256" key="2">
    <source>
        <dbReference type="ARBA" id="ARBA00022475"/>
    </source>
</evidence>
<feature type="region of interest" description="Disordered" evidence="6">
    <location>
        <begin position="1"/>
        <end position="29"/>
    </location>
</feature>
<evidence type="ECO:0000313" key="9">
    <source>
        <dbReference type="Proteomes" id="UP000243904"/>
    </source>
</evidence>
<feature type="transmembrane region" description="Helical" evidence="7">
    <location>
        <begin position="119"/>
        <end position="141"/>
    </location>
</feature>
<keyword evidence="5 7" id="KW-0472">Membrane</keyword>
<feature type="transmembrane region" description="Helical" evidence="7">
    <location>
        <begin position="153"/>
        <end position="175"/>
    </location>
</feature>
<feature type="transmembrane region" description="Helical" evidence="7">
    <location>
        <begin position="41"/>
        <end position="62"/>
    </location>
</feature>
<keyword evidence="9" id="KW-1185">Reference proteome</keyword>
<evidence type="ECO:0000256" key="1">
    <source>
        <dbReference type="ARBA" id="ARBA00004651"/>
    </source>
</evidence>
<name>A0A1H1M2K9_9BRAD</name>
<sequence>MNNEPARGSDEAPPAASSPNPSSSPTPSRTRRLFGGWSANLLQVVLGVTQQVALVPVFLHYWTSDVLAAWLAIYAAGNLVLVADAGLQFRAINRFLGFKSSVDCDGRTACFYAAMRRIYFGWAGLLIVLVLIVTRFVSPAVVLGFQAVPDFDAAFVVMMVGLLLSLPANLVSGLYRARGLYGRAVGLQNWAMLLAQLGQLVAIITTGSLLAVTIAYAAAQVLMMLYFVGIDASRMVAPLRGVRVRHSWSWITGQFRKAAPFAMAGATDLALLNLPVLLVSALVSDRVAVAQWGLTRVAAGLVRALCVQVTLPLAAELGHDYAIGLKDLLRSLYARGSVFITLLASAVVSGLLPFWSDFFALWTHGAVRYDPLLTMTLLIGASAAAPSILASNYANYSNRGELLVRTKGLQLGVFLILSVVLIPPLGPLGAAISVVASDLLIQFGVLGLIIIRQTLERPLRHVVFLAALMVCVTLAGWALGTIIRSMTPGAGLMRFVSECALWLIVVAVAATPLVNPGFRAQLDARIPK</sequence>
<reference evidence="9" key="1">
    <citation type="submission" date="2016-10" db="EMBL/GenBank/DDBJ databases">
        <authorList>
            <person name="Varghese N."/>
            <person name="Submissions S."/>
        </authorList>
    </citation>
    <scope>NUCLEOTIDE SEQUENCE [LARGE SCALE GENOMIC DNA]</scope>
    <source>
        <strain evidence="9">GAS369</strain>
    </source>
</reference>
<protein>
    <submittedName>
        <fullName evidence="8">Membrane protein involved in the export of O-antigen and teichoic acid</fullName>
    </submittedName>
</protein>
<keyword evidence="3 7" id="KW-0812">Transmembrane</keyword>
<evidence type="ECO:0000256" key="6">
    <source>
        <dbReference type="SAM" id="MobiDB-lite"/>
    </source>
</evidence>
<proteinExistence type="predicted"/>
<feature type="transmembrane region" description="Helical" evidence="7">
    <location>
        <begin position="258"/>
        <end position="283"/>
    </location>
</feature>
<dbReference type="EMBL" id="LT629750">
    <property type="protein sequence ID" value="SDR81023.1"/>
    <property type="molecule type" value="Genomic_DNA"/>
</dbReference>
<feature type="transmembrane region" description="Helical" evidence="7">
    <location>
        <begin position="428"/>
        <end position="450"/>
    </location>
</feature>
<evidence type="ECO:0000256" key="5">
    <source>
        <dbReference type="ARBA" id="ARBA00023136"/>
    </source>
</evidence>
<dbReference type="GO" id="GO:0005886">
    <property type="term" value="C:plasma membrane"/>
    <property type="evidence" value="ECO:0007669"/>
    <property type="project" value="UniProtKB-SubCell"/>
</dbReference>
<dbReference type="InterPro" id="IPR050833">
    <property type="entry name" value="Poly_Biosynth_Transport"/>
</dbReference>
<feature type="transmembrane region" description="Helical" evidence="7">
    <location>
        <begin position="187"/>
        <end position="211"/>
    </location>
</feature>
<gene>
    <name evidence="8" type="ORF">SAMN05444158_0066</name>
</gene>
<evidence type="ECO:0000313" key="8">
    <source>
        <dbReference type="EMBL" id="SDR81023.1"/>
    </source>
</evidence>
<evidence type="ECO:0000256" key="3">
    <source>
        <dbReference type="ARBA" id="ARBA00022692"/>
    </source>
</evidence>
<dbReference type="RefSeq" id="WP_146685898.1">
    <property type="nucleotide sequence ID" value="NZ_LT629750.1"/>
</dbReference>
<accession>A0A1H1M2K9</accession>
<evidence type="ECO:0000256" key="4">
    <source>
        <dbReference type="ARBA" id="ARBA00022989"/>
    </source>
</evidence>
<comment type="subcellular location">
    <subcellularLocation>
        <location evidence="1">Cell membrane</location>
        <topology evidence="1">Multi-pass membrane protein</topology>
    </subcellularLocation>
</comment>
<dbReference type="PANTHER" id="PTHR30250">
    <property type="entry name" value="PST FAMILY PREDICTED COLANIC ACID TRANSPORTER"/>
    <property type="match status" value="1"/>
</dbReference>
<feature type="transmembrane region" description="Helical" evidence="7">
    <location>
        <begin position="462"/>
        <end position="480"/>
    </location>
</feature>
<dbReference type="AlphaFoldDB" id="A0A1H1M2K9"/>
<keyword evidence="4 7" id="KW-1133">Transmembrane helix</keyword>
<feature type="transmembrane region" description="Helical" evidence="7">
    <location>
        <begin position="68"/>
        <end position="87"/>
    </location>
</feature>
<dbReference type="PANTHER" id="PTHR30250:SF11">
    <property type="entry name" value="O-ANTIGEN TRANSPORTER-RELATED"/>
    <property type="match status" value="1"/>
</dbReference>